<protein>
    <submittedName>
        <fullName evidence="4">AbrB/MazE/SpoVT family DNA-binding domain-containing protein</fullName>
    </submittedName>
</protein>
<evidence type="ECO:0000313" key="5">
    <source>
        <dbReference type="Proteomes" id="UP000321638"/>
    </source>
</evidence>
<dbReference type="EMBL" id="VDUZ01000077">
    <property type="protein sequence ID" value="TXL69592.1"/>
    <property type="molecule type" value="Genomic_DNA"/>
</dbReference>
<dbReference type="GO" id="GO:0003677">
    <property type="term" value="F:DNA binding"/>
    <property type="evidence" value="ECO:0007669"/>
    <property type="project" value="UniProtKB-KW"/>
</dbReference>
<dbReference type="Pfam" id="PF04014">
    <property type="entry name" value="MazE_antitoxin"/>
    <property type="match status" value="1"/>
</dbReference>
<dbReference type="OrthoDB" id="7173678at2"/>
<evidence type="ECO:0000313" key="4">
    <source>
        <dbReference type="EMBL" id="TXL69592.1"/>
    </source>
</evidence>
<evidence type="ECO:0000256" key="1">
    <source>
        <dbReference type="ARBA" id="ARBA00007924"/>
    </source>
</evidence>
<dbReference type="SMART" id="SM00966">
    <property type="entry name" value="SpoVT_AbrB"/>
    <property type="match status" value="1"/>
</dbReference>
<dbReference type="RefSeq" id="WP_147852304.1">
    <property type="nucleotide sequence ID" value="NZ_VDUZ01000077.1"/>
</dbReference>
<sequence length="89" mass="10074">MTETGIAKLFKHGRSQAVRLPKEFRLPGKEVRVRRLGLGVLLEPMERDARDIEAIFAELDRQGGADFLPEGRPEQPPMPDDDDDVSFDQ</sequence>
<dbReference type="PANTHER" id="PTHR37550">
    <property type="entry name" value="ANTITOXIN VAPB1"/>
    <property type="match status" value="1"/>
</dbReference>
<feature type="domain" description="SpoVT-AbrB" evidence="3">
    <location>
        <begin position="10"/>
        <end position="50"/>
    </location>
</feature>
<keyword evidence="5" id="KW-1185">Reference proteome</keyword>
<feature type="compositionally biased region" description="Acidic residues" evidence="2">
    <location>
        <begin position="79"/>
        <end position="89"/>
    </location>
</feature>
<gene>
    <name evidence="4" type="ORF">FHP25_38335</name>
</gene>
<reference evidence="4 5" key="1">
    <citation type="submission" date="2019-06" db="EMBL/GenBank/DDBJ databases">
        <title>New taxonomy in bacterial strain CC-CFT640, isolated from vineyard.</title>
        <authorList>
            <person name="Lin S.-Y."/>
            <person name="Tsai C.-F."/>
            <person name="Young C.-C."/>
        </authorList>
    </citation>
    <scope>NUCLEOTIDE SEQUENCE [LARGE SCALE GENOMIC DNA]</scope>
    <source>
        <strain evidence="4 5">CC-CFT640</strain>
    </source>
</reference>
<dbReference type="Proteomes" id="UP000321638">
    <property type="component" value="Unassembled WGS sequence"/>
</dbReference>
<dbReference type="PANTHER" id="PTHR37550:SF3">
    <property type="entry name" value="ANTITOXIN VAPB1"/>
    <property type="match status" value="1"/>
</dbReference>
<evidence type="ECO:0000259" key="3">
    <source>
        <dbReference type="SMART" id="SM00966"/>
    </source>
</evidence>
<organism evidence="4 5">
    <name type="scientific">Vineibacter terrae</name>
    <dbReference type="NCBI Taxonomy" id="2586908"/>
    <lineage>
        <taxon>Bacteria</taxon>
        <taxon>Pseudomonadati</taxon>
        <taxon>Pseudomonadota</taxon>
        <taxon>Alphaproteobacteria</taxon>
        <taxon>Hyphomicrobiales</taxon>
        <taxon>Vineibacter</taxon>
    </lineage>
</organism>
<dbReference type="InterPro" id="IPR051734">
    <property type="entry name" value="VapB_TA_antitoxins"/>
</dbReference>
<dbReference type="InterPro" id="IPR037914">
    <property type="entry name" value="SpoVT-AbrB_sf"/>
</dbReference>
<dbReference type="AlphaFoldDB" id="A0A5C8P799"/>
<feature type="compositionally biased region" description="Basic and acidic residues" evidence="2">
    <location>
        <begin position="63"/>
        <end position="73"/>
    </location>
</feature>
<dbReference type="Gene3D" id="2.10.260.10">
    <property type="match status" value="1"/>
</dbReference>
<dbReference type="InterPro" id="IPR007159">
    <property type="entry name" value="SpoVT-AbrB_dom"/>
</dbReference>
<comment type="caution">
    <text evidence="4">The sequence shown here is derived from an EMBL/GenBank/DDBJ whole genome shotgun (WGS) entry which is preliminary data.</text>
</comment>
<feature type="region of interest" description="Disordered" evidence="2">
    <location>
        <begin position="63"/>
        <end position="89"/>
    </location>
</feature>
<evidence type="ECO:0000256" key="2">
    <source>
        <dbReference type="SAM" id="MobiDB-lite"/>
    </source>
</evidence>
<comment type="similarity">
    <text evidence="1">Belongs to the VapB family.</text>
</comment>
<dbReference type="SUPFAM" id="SSF89447">
    <property type="entry name" value="AbrB/MazE/MraZ-like"/>
    <property type="match status" value="1"/>
</dbReference>
<keyword evidence="4" id="KW-0238">DNA-binding</keyword>
<name>A0A5C8P799_9HYPH</name>
<accession>A0A5C8P799</accession>
<proteinExistence type="inferred from homology"/>